<evidence type="ECO:0000256" key="1">
    <source>
        <dbReference type="SAM" id="MobiDB-lite"/>
    </source>
</evidence>
<dbReference type="AlphaFoldDB" id="A0A0F9D628"/>
<proteinExistence type="predicted"/>
<organism evidence="2">
    <name type="scientific">marine sediment metagenome</name>
    <dbReference type="NCBI Taxonomy" id="412755"/>
    <lineage>
        <taxon>unclassified sequences</taxon>
        <taxon>metagenomes</taxon>
        <taxon>ecological metagenomes</taxon>
    </lineage>
</organism>
<name>A0A0F9D628_9ZZZZ</name>
<gene>
    <name evidence="2" type="ORF">LCGC14_2318280</name>
</gene>
<evidence type="ECO:0000313" key="2">
    <source>
        <dbReference type="EMBL" id="KKL49161.1"/>
    </source>
</evidence>
<protein>
    <submittedName>
        <fullName evidence="2">Uncharacterized protein</fullName>
    </submittedName>
</protein>
<sequence>MRQSHSQRDPAPGTGQEDPAPLITLPLDLTDHAGRKRQGRAVLLSRWLEGTGGEDAAKDEDFRIVLLSEPPEGLVSPAEGMVVSAPAGRLAFGANAVGEVAATYTAGSDPAWRSLPRTWSCCGRAVSSPPHRSS</sequence>
<comment type="caution">
    <text evidence="2">The sequence shown here is derived from an EMBL/GenBank/DDBJ whole genome shotgun (WGS) entry which is preliminary data.</text>
</comment>
<dbReference type="EMBL" id="LAZR01033060">
    <property type="protein sequence ID" value="KKL49161.1"/>
    <property type="molecule type" value="Genomic_DNA"/>
</dbReference>
<reference evidence="2" key="1">
    <citation type="journal article" date="2015" name="Nature">
        <title>Complex archaea that bridge the gap between prokaryotes and eukaryotes.</title>
        <authorList>
            <person name="Spang A."/>
            <person name="Saw J.H."/>
            <person name="Jorgensen S.L."/>
            <person name="Zaremba-Niedzwiedzka K."/>
            <person name="Martijn J."/>
            <person name="Lind A.E."/>
            <person name="van Eijk R."/>
            <person name="Schleper C."/>
            <person name="Guy L."/>
            <person name="Ettema T.J."/>
        </authorList>
    </citation>
    <scope>NUCLEOTIDE SEQUENCE</scope>
</reference>
<accession>A0A0F9D628</accession>
<feature type="region of interest" description="Disordered" evidence="1">
    <location>
        <begin position="1"/>
        <end position="24"/>
    </location>
</feature>